<accession>A0A6T6VS75</accession>
<protein>
    <submittedName>
        <fullName evidence="2">Uncharacterized protein</fullName>
    </submittedName>
</protein>
<evidence type="ECO:0000313" key="2">
    <source>
        <dbReference type="EMBL" id="CAD8453482.1"/>
    </source>
</evidence>
<name>A0A6T6VS75_9EUKA</name>
<sequence length="246" mass="28029">MPHVSSSTVQAHAKTKMSNPNSQMKDQTGGSQKFSADQKSAVPLGPMLGNRWVLAHLAGSLREAGGVNPLKMAHTICGRMARVLLAAGRSALNGEKAAIDFIQKSTKFDLKAARAELSRTRDKSGEAICSKMLHRYFGDYMQTLHDRTQMLYDSEQYQNVKWINCLPTFQTRFGVSVFRIAPFVAQLDNLDTLKSLYMYFYFLYLDAHYSERYADRWAKLFPNRARVVKERGLDLTNMDTYEDFMR</sequence>
<gene>
    <name evidence="2" type="ORF">LAMO00422_LOCUS12422</name>
    <name evidence="3" type="ORF">LAMO00422_LOCUS12423</name>
</gene>
<proteinExistence type="predicted"/>
<dbReference type="EMBL" id="HBEM01018207">
    <property type="protein sequence ID" value="CAD8453483.1"/>
    <property type="molecule type" value="Transcribed_RNA"/>
</dbReference>
<evidence type="ECO:0000256" key="1">
    <source>
        <dbReference type="SAM" id="MobiDB-lite"/>
    </source>
</evidence>
<reference evidence="2" key="1">
    <citation type="submission" date="2021-01" db="EMBL/GenBank/DDBJ databases">
        <authorList>
            <person name="Corre E."/>
            <person name="Pelletier E."/>
            <person name="Niang G."/>
            <person name="Scheremetjew M."/>
            <person name="Finn R."/>
            <person name="Kale V."/>
            <person name="Holt S."/>
            <person name="Cochrane G."/>
            <person name="Meng A."/>
            <person name="Brown T."/>
            <person name="Cohen L."/>
        </authorList>
    </citation>
    <scope>NUCLEOTIDE SEQUENCE</scope>
    <source>
        <strain evidence="2">CCMP2058</strain>
    </source>
</reference>
<feature type="region of interest" description="Disordered" evidence="1">
    <location>
        <begin position="1"/>
        <end position="36"/>
    </location>
</feature>
<organism evidence="2">
    <name type="scientific">Amorphochlora amoebiformis</name>
    <dbReference type="NCBI Taxonomy" id="1561963"/>
    <lineage>
        <taxon>Eukaryota</taxon>
        <taxon>Sar</taxon>
        <taxon>Rhizaria</taxon>
        <taxon>Cercozoa</taxon>
        <taxon>Chlorarachniophyceae</taxon>
        <taxon>Amorphochlora</taxon>
    </lineage>
</organism>
<evidence type="ECO:0000313" key="3">
    <source>
        <dbReference type="EMBL" id="CAD8453483.1"/>
    </source>
</evidence>
<dbReference type="AlphaFoldDB" id="A0A6T6VS75"/>
<dbReference type="EMBL" id="HBEM01018206">
    <property type="protein sequence ID" value="CAD8453482.1"/>
    <property type="molecule type" value="Transcribed_RNA"/>
</dbReference>